<name>A0A1A0R418_MYCPR</name>
<proteinExistence type="predicted"/>
<keyword evidence="1" id="KW-0812">Transmembrane</keyword>
<gene>
    <name evidence="2" type="ORF">A5792_19920</name>
</gene>
<keyword evidence="1" id="KW-0472">Membrane</keyword>
<dbReference type="EMBL" id="LZSO01000026">
    <property type="protein sequence ID" value="OBB29082.1"/>
    <property type="molecule type" value="Genomic_DNA"/>
</dbReference>
<feature type="transmembrane region" description="Helical" evidence="1">
    <location>
        <begin position="20"/>
        <end position="40"/>
    </location>
</feature>
<dbReference type="Proteomes" id="UP000093902">
    <property type="component" value="Unassembled WGS sequence"/>
</dbReference>
<keyword evidence="1" id="KW-1133">Transmembrane helix</keyword>
<comment type="caution">
    <text evidence="2">The sequence shown here is derived from an EMBL/GenBank/DDBJ whole genome shotgun (WGS) entry which is preliminary data.</text>
</comment>
<evidence type="ECO:0000313" key="3">
    <source>
        <dbReference type="Proteomes" id="UP000093902"/>
    </source>
</evidence>
<accession>A0A1A0R418</accession>
<organism evidence="2 3">
    <name type="scientific">Mycolicibacterium peregrinum</name>
    <name type="common">Mycobacterium peregrinum</name>
    <dbReference type="NCBI Taxonomy" id="43304"/>
    <lineage>
        <taxon>Bacteria</taxon>
        <taxon>Bacillati</taxon>
        <taxon>Actinomycetota</taxon>
        <taxon>Actinomycetes</taxon>
        <taxon>Mycobacteriales</taxon>
        <taxon>Mycobacteriaceae</taxon>
        <taxon>Mycolicibacterium</taxon>
    </lineage>
</organism>
<evidence type="ECO:0000256" key="1">
    <source>
        <dbReference type="SAM" id="Phobius"/>
    </source>
</evidence>
<evidence type="ECO:0000313" key="2">
    <source>
        <dbReference type="EMBL" id="OBB29082.1"/>
    </source>
</evidence>
<protein>
    <submittedName>
        <fullName evidence="2">Uncharacterized protein</fullName>
    </submittedName>
</protein>
<dbReference type="AlphaFoldDB" id="A0A1A0R418"/>
<sequence length="203" mass="23422">MDEPLLSGERASMISAEIAVAAVAVLASSTTAVVSMVVAYRSQRSAIREQNLWQERTNTYLKLQGWLHAIYEWDDRGHRNDPPSPDLDTMMRVRLFASPFIVEHFAQMERVVDRAVCARRDKDWETFDNLRLQLSVGFAVDLNALMRDELRGHSNEYVATPSGQIRLRWRKRQALRFWVLKPRLRRGRGRIVEIEMPESGTAP</sequence>
<reference evidence="3" key="1">
    <citation type="submission" date="2016-06" db="EMBL/GenBank/DDBJ databases">
        <authorList>
            <person name="Sutton G."/>
            <person name="Brinkac L."/>
            <person name="Sanka R."/>
            <person name="Adams M."/>
            <person name="Lau E."/>
            <person name="Mehaffy C."/>
            <person name="Tameris M."/>
            <person name="Hatherill M."/>
            <person name="Hanekom W."/>
            <person name="Mahomed H."/>
            <person name="Mcshane H."/>
        </authorList>
    </citation>
    <scope>NUCLEOTIDE SEQUENCE [LARGE SCALE GENOMIC DNA]</scope>
    <source>
        <strain evidence="3">852002-51209_SCH5440388</strain>
    </source>
</reference>